<reference evidence="2" key="1">
    <citation type="submission" date="2020-04" db="EMBL/GenBank/DDBJ databases">
        <authorList>
            <person name="Chiriac C."/>
            <person name="Salcher M."/>
            <person name="Ghai R."/>
            <person name="Kavagutti S V."/>
        </authorList>
    </citation>
    <scope>NUCLEOTIDE SEQUENCE</scope>
</reference>
<sequence>MAETTLTFPFALDPNTGSIMSTSSQEVIWHNRVRMAMETRLGERVMRPTYGTEISQSVFNTITSMEETLKKETNKLFVYQFPLLELVSVKTLHDVKENRLSAEVTYRLPNNTSQTTQVGVIVVSDVNPPYEELS</sequence>
<accession>A0A6J5L6U0</accession>
<dbReference type="SUPFAM" id="SSF160719">
    <property type="entry name" value="gpW/gp25-like"/>
    <property type="match status" value="1"/>
</dbReference>
<gene>
    <name evidence="2" type="ORF">UFOVP111_72</name>
</gene>
<feature type="domain" description="IraD/Gp25-like" evidence="1">
    <location>
        <begin position="33"/>
        <end position="110"/>
    </location>
</feature>
<name>A0A6J5L6U0_9CAUD</name>
<protein>
    <submittedName>
        <fullName evidence="2">GpW/Gp25/anti-adapter protein IraD</fullName>
    </submittedName>
</protein>
<dbReference type="Pfam" id="PF04965">
    <property type="entry name" value="GPW_gp25"/>
    <property type="match status" value="1"/>
</dbReference>
<dbReference type="EMBL" id="LR796226">
    <property type="protein sequence ID" value="CAB4128747.1"/>
    <property type="molecule type" value="Genomic_DNA"/>
</dbReference>
<dbReference type="Gene3D" id="3.10.450.40">
    <property type="match status" value="1"/>
</dbReference>
<dbReference type="InterPro" id="IPR007048">
    <property type="entry name" value="IraD/Gp25-like"/>
</dbReference>
<evidence type="ECO:0000259" key="1">
    <source>
        <dbReference type="Pfam" id="PF04965"/>
    </source>
</evidence>
<organism evidence="2">
    <name type="scientific">uncultured Caudovirales phage</name>
    <dbReference type="NCBI Taxonomy" id="2100421"/>
    <lineage>
        <taxon>Viruses</taxon>
        <taxon>Duplodnaviria</taxon>
        <taxon>Heunggongvirae</taxon>
        <taxon>Uroviricota</taxon>
        <taxon>Caudoviricetes</taxon>
        <taxon>Peduoviridae</taxon>
        <taxon>Maltschvirus</taxon>
        <taxon>Maltschvirus maltsch</taxon>
    </lineage>
</organism>
<evidence type="ECO:0000313" key="2">
    <source>
        <dbReference type="EMBL" id="CAB4128747.1"/>
    </source>
</evidence>
<proteinExistence type="predicted"/>